<accession>A0A1J1I7L6</accession>
<evidence type="ECO:0000313" key="3">
    <source>
        <dbReference type="EMBL" id="CRK95730.1"/>
    </source>
</evidence>
<keyword evidence="2" id="KW-1133">Transmembrane helix</keyword>
<feature type="region of interest" description="Disordered" evidence="1">
    <location>
        <begin position="21"/>
        <end position="42"/>
    </location>
</feature>
<name>A0A1J1I7L6_9DIPT</name>
<evidence type="ECO:0000256" key="1">
    <source>
        <dbReference type="SAM" id="MobiDB-lite"/>
    </source>
</evidence>
<sequence length="74" mass="8617">MEDYALLLTLAFNNHANTKRKPLGETKLHSKSRREKHQKQQHNLSYIPKGILFFIKLVSSWFVAFASKSEAKFP</sequence>
<protein>
    <submittedName>
        <fullName evidence="3">CLUMA_CG009187, isoform A</fullName>
    </submittedName>
</protein>
<dbReference type="Proteomes" id="UP000183832">
    <property type="component" value="Unassembled WGS sequence"/>
</dbReference>
<dbReference type="EMBL" id="CVRI01000042">
    <property type="protein sequence ID" value="CRK95730.1"/>
    <property type="molecule type" value="Genomic_DNA"/>
</dbReference>
<gene>
    <name evidence="3" type="ORF">CLUMA_CG009187</name>
</gene>
<feature type="transmembrane region" description="Helical" evidence="2">
    <location>
        <begin position="46"/>
        <end position="66"/>
    </location>
</feature>
<proteinExistence type="predicted"/>
<keyword evidence="2" id="KW-0812">Transmembrane</keyword>
<evidence type="ECO:0000256" key="2">
    <source>
        <dbReference type="SAM" id="Phobius"/>
    </source>
</evidence>
<keyword evidence="4" id="KW-1185">Reference proteome</keyword>
<reference evidence="3 4" key="1">
    <citation type="submission" date="2015-04" db="EMBL/GenBank/DDBJ databases">
        <authorList>
            <person name="Syromyatnikov M.Y."/>
            <person name="Popov V.N."/>
        </authorList>
    </citation>
    <scope>NUCLEOTIDE SEQUENCE [LARGE SCALE GENOMIC DNA]</scope>
</reference>
<keyword evidence="2" id="KW-0472">Membrane</keyword>
<dbReference type="AlphaFoldDB" id="A0A1J1I7L6"/>
<evidence type="ECO:0000313" key="4">
    <source>
        <dbReference type="Proteomes" id="UP000183832"/>
    </source>
</evidence>
<feature type="compositionally biased region" description="Basic residues" evidence="1">
    <location>
        <begin position="29"/>
        <end position="40"/>
    </location>
</feature>
<organism evidence="3 4">
    <name type="scientific">Clunio marinus</name>
    <dbReference type="NCBI Taxonomy" id="568069"/>
    <lineage>
        <taxon>Eukaryota</taxon>
        <taxon>Metazoa</taxon>
        <taxon>Ecdysozoa</taxon>
        <taxon>Arthropoda</taxon>
        <taxon>Hexapoda</taxon>
        <taxon>Insecta</taxon>
        <taxon>Pterygota</taxon>
        <taxon>Neoptera</taxon>
        <taxon>Endopterygota</taxon>
        <taxon>Diptera</taxon>
        <taxon>Nematocera</taxon>
        <taxon>Chironomoidea</taxon>
        <taxon>Chironomidae</taxon>
        <taxon>Clunio</taxon>
    </lineage>
</organism>